<protein>
    <submittedName>
        <fullName evidence="2">Uncharacterized protein</fullName>
    </submittedName>
</protein>
<dbReference type="AlphaFoldDB" id="A0A017SX20"/>
<sequence length="50" mass="5531">MDADEDLADLCARIRAADRTACAILFVEREPDLPPSIRRPSPPPPRAAHH</sequence>
<keyword evidence="3" id="KW-1185">Reference proteome</keyword>
<gene>
    <name evidence="2" type="ORF">CAP_8364</name>
</gene>
<reference evidence="2 3" key="1">
    <citation type="submission" date="2013-05" db="EMBL/GenBank/DDBJ databases">
        <title>Genome assembly of Chondromyces apiculatus DSM 436.</title>
        <authorList>
            <person name="Sharma G."/>
            <person name="Khatri I."/>
            <person name="Kaur C."/>
            <person name="Mayilraj S."/>
            <person name="Subramanian S."/>
        </authorList>
    </citation>
    <scope>NUCLEOTIDE SEQUENCE [LARGE SCALE GENOMIC DNA]</scope>
    <source>
        <strain evidence="2 3">DSM 436</strain>
    </source>
</reference>
<evidence type="ECO:0000313" key="2">
    <source>
        <dbReference type="EMBL" id="EYF01322.1"/>
    </source>
</evidence>
<evidence type="ECO:0000313" key="3">
    <source>
        <dbReference type="Proteomes" id="UP000019678"/>
    </source>
</evidence>
<accession>A0A017SX20</accession>
<organism evidence="2 3">
    <name type="scientific">Chondromyces apiculatus DSM 436</name>
    <dbReference type="NCBI Taxonomy" id="1192034"/>
    <lineage>
        <taxon>Bacteria</taxon>
        <taxon>Pseudomonadati</taxon>
        <taxon>Myxococcota</taxon>
        <taxon>Polyangia</taxon>
        <taxon>Polyangiales</taxon>
        <taxon>Polyangiaceae</taxon>
        <taxon>Chondromyces</taxon>
    </lineage>
</organism>
<feature type="compositionally biased region" description="Pro residues" evidence="1">
    <location>
        <begin position="40"/>
        <end position="50"/>
    </location>
</feature>
<dbReference type="Proteomes" id="UP000019678">
    <property type="component" value="Unassembled WGS sequence"/>
</dbReference>
<evidence type="ECO:0000256" key="1">
    <source>
        <dbReference type="SAM" id="MobiDB-lite"/>
    </source>
</evidence>
<name>A0A017SX20_9BACT</name>
<dbReference type="EMBL" id="ASRX01000083">
    <property type="protein sequence ID" value="EYF01322.1"/>
    <property type="molecule type" value="Genomic_DNA"/>
</dbReference>
<proteinExistence type="predicted"/>
<feature type="region of interest" description="Disordered" evidence="1">
    <location>
        <begin position="31"/>
        <end position="50"/>
    </location>
</feature>
<comment type="caution">
    <text evidence="2">The sequence shown here is derived from an EMBL/GenBank/DDBJ whole genome shotgun (WGS) entry which is preliminary data.</text>
</comment>